<sequence>MMFLLDTNVVSELRKAPKGRADPGVVAWARSVDPTTLHLSAISILELEQGILQLQRRDAQQGSMLRTWMASQVLPAFEGRILPVDVAVALRCAALHVPDRRAERDSLIAATALVHGLTVVTRNVPDFEGSGVVLLDPWHHQT</sequence>
<evidence type="ECO:0000256" key="5">
    <source>
        <dbReference type="ARBA" id="ARBA00022801"/>
    </source>
</evidence>
<dbReference type="InterPro" id="IPR022907">
    <property type="entry name" value="VapC_family"/>
</dbReference>
<dbReference type="Gene3D" id="3.40.50.1010">
    <property type="entry name" value="5'-nuclease"/>
    <property type="match status" value="1"/>
</dbReference>
<dbReference type="PANTHER" id="PTHR33653:SF1">
    <property type="entry name" value="RIBONUCLEASE VAPC2"/>
    <property type="match status" value="1"/>
</dbReference>
<evidence type="ECO:0000256" key="4">
    <source>
        <dbReference type="ARBA" id="ARBA00022723"/>
    </source>
</evidence>
<organism evidence="10 11">
    <name type="scientific">Ramlibacter alkalitolerans</name>
    <dbReference type="NCBI Taxonomy" id="2039631"/>
    <lineage>
        <taxon>Bacteria</taxon>
        <taxon>Pseudomonadati</taxon>
        <taxon>Pseudomonadota</taxon>
        <taxon>Betaproteobacteria</taxon>
        <taxon>Burkholderiales</taxon>
        <taxon>Comamonadaceae</taxon>
        <taxon>Ramlibacter</taxon>
    </lineage>
</organism>
<keyword evidence="5 8" id="KW-0378">Hydrolase</keyword>
<dbReference type="Proteomes" id="UP000622707">
    <property type="component" value="Unassembled WGS sequence"/>
</dbReference>
<comment type="similarity">
    <text evidence="7 8">Belongs to the PINc/VapC protein family.</text>
</comment>
<dbReference type="PANTHER" id="PTHR33653">
    <property type="entry name" value="RIBONUCLEASE VAPC2"/>
    <property type="match status" value="1"/>
</dbReference>
<feature type="binding site" evidence="8">
    <location>
        <position position="105"/>
    </location>
    <ligand>
        <name>Mg(2+)</name>
        <dbReference type="ChEBI" id="CHEBI:18420"/>
    </ligand>
</feature>
<keyword evidence="11" id="KW-1185">Reference proteome</keyword>
<comment type="cofactor">
    <cofactor evidence="1 8">
        <name>Mg(2+)</name>
        <dbReference type="ChEBI" id="CHEBI:18420"/>
    </cofactor>
</comment>
<dbReference type="Pfam" id="PF01850">
    <property type="entry name" value="PIN"/>
    <property type="match status" value="1"/>
</dbReference>
<gene>
    <name evidence="8" type="primary">vapC</name>
    <name evidence="10" type="ORF">JI746_26405</name>
</gene>
<dbReference type="SUPFAM" id="SSF88723">
    <property type="entry name" value="PIN domain-like"/>
    <property type="match status" value="1"/>
</dbReference>
<dbReference type="InterPro" id="IPR002716">
    <property type="entry name" value="PIN_dom"/>
</dbReference>
<evidence type="ECO:0000256" key="6">
    <source>
        <dbReference type="ARBA" id="ARBA00022842"/>
    </source>
</evidence>
<evidence type="ECO:0000256" key="7">
    <source>
        <dbReference type="ARBA" id="ARBA00038093"/>
    </source>
</evidence>
<keyword evidence="4 8" id="KW-0479">Metal-binding</keyword>
<evidence type="ECO:0000313" key="11">
    <source>
        <dbReference type="Proteomes" id="UP000622707"/>
    </source>
</evidence>
<accession>A0ABS1JWT3</accession>
<dbReference type="EC" id="3.1.-.-" evidence="8"/>
<dbReference type="CDD" id="cd18746">
    <property type="entry name" value="PIN_VapC4-5_FitB-like"/>
    <property type="match status" value="1"/>
</dbReference>
<dbReference type="RefSeq" id="WP_201693358.1">
    <property type="nucleotide sequence ID" value="NZ_JAEQND010000021.1"/>
</dbReference>
<evidence type="ECO:0000256" key="8">
    <source>
        <dbReference type="HAMAP-Rule" id="MF_00265"/>
    </source>
</evidence>
<keyword evidence="2 8" id="KW-1277">Toxin-antitoxin system</keyword>
<dbReference type="InterPro" id="IPR029060">
    <property type="entry name" value="PIN-like_dom_sf"/>
</dbReference>
<evidence type="ECO:0000256" key="1">
    <source>
        <dbReference type="ARBA" id="ARBA00001946"/>
    </source>
</evidence>
<dbReference type="InterPro" id="IPR050556">
    <property type="entry name" value="Type_II_TA_system_RNase"/>
</dbReference>
<feature type="domain" description="PIN" evidence="9">
    <location>
        <begin position="4"/>
        <end position="123"/>
    </location>
</feature>
<feature type="binding site" evidence="8">
    <location>
        <position position="6"/>
    </location>
    <ligand>
        <name>Mg(2+)</name>
        <dbReference type="ChEBI" id="CHEBI:18420"/>
    </ligand>
</feature>
<evidence type="ECO:0000256" key="2">
    <source>
        <dbReference type="ARBA" id="ARBA00022649"/>
    </source>
</evidence>
<keyword evidence="6 8" id="KW-0460">Magnesium</keyword>
<comment type="caution">
    <text evidence="10">The sequence shown here is derived from an EMBL/GenBank/DDBJ whole genome shotgun (WGS) entry which is preliminary data.</text>
</comment>
<dbReference type="EMBL" id="JAEQND010000021">
    <property type="protein sequence ID" value="MBL0428667.1"/>
    <property type="molecule type" value="Genomic_DNA"/>
</dbReference>
<evidence type="ECO:0000259" key="9">
    <source>
        <dbReference type="Pfam" id="PF01850"/>
    </source>
</evidence>
<evidence type="ECO:0000256" key="3">
    <source>
        <dbReference type="ARBA" id="ARBA00022722"/>
    </source>
</evidence>
<name>A0ABS1JWT3_9BURK</name>
<keyword evidence="8" id="KW-0800">Toxin</keyword>
<reference evidence="10 11" key="1">
    <citation type="journal article" date="2017" name="Int. J. Syst. Evol. Microbiol.">
        <title>Ramlibacter alkalitolerans sp. nov., alkali-tolerant bacterium isolated from soil of ginseng.</title>
        <authorList>
            <person name="Lee D.H."/>
            <person name="Cha C.J."/>
        </authorList>
    </citation>
    <scope>NUCLEOTIDE SEQUENCE [LARGE SCALE GENOMIC DNA]</scope>
    <source>
        <strain evidence="10 11">KACC 19305</strain>
    </source>
</reference>
<protein>
    <recommendedName>
        <fullName evidence="8">Ribonuclease VapC</fullName>
        <shortName evidence="8">RNase VapC</shortName>
        <ecNumber evidence="8">3.1.-.-</ecNumber>
    </recommendedName>
    <alternativeName>
        <fullName evidence="8">Toxin VapC</fullName>
    </alternativeName>
</protein>
<evidence type="ECO:0000313" key="10">
    <source>
        <dbReference type="EMBL" id="MBL0428667.1"/>
    </source>
</evidence>
<dbReference type="HAMAP" id="MF_00265">
    <property type="entry name" value="VapC_Nob1"/>
    <property type="match status" value="1"/>
</dbReference>
<comment type="function">
    <text evidence="8">Toxic component of a toxin-antitoxin (TA) system. An RNase.</text>
</comment>
<keyword evidence="3 8" id="KW-0540">Nuclease</keyword>
<proteinExistence type="inferred from homology"/>